<keyword evidence="3" id="KW-1185">Reference proteome</keyword>
<evidence type="ECO:0000256" key="1">
    <source>
        <dbReference type="SAM" id="MobiDB-lite"/>
    </source>
</evidence>
<name>A0A225MF22_9BURK</name>
<evidence type="ECO:0000313" key="3">
    <source>
        <dbReference type="Proteomes" id="UP000214603"/>
    </source>
</evidence>
<dbReference type="Proteomes" id="UP000214603">
    <property type="component" value="Unassembled WGS sequence"/>
</dbReference>
<dbReference type="EMBL" id="NJIH01000008">
    <property type="protein sequence ID" value="OWT58181.1"/>
    <property type="molecule type" value="Genomic_DNA"/>
</dbReference>
<evidence type="ECO:0000313" key="2">
    <source>
        <dbReference type="EMBL" id="OWT58181.1"/>
    </source>
</evidence>
<proteinExistence type="predicted"/>
<dbReference type="AlphaFoldDB" id="A0A225MF22"/>
<accession>A0A225MF22</accession>
<organism evidence="2 3">
    <name type="scientific">Candidimonas nitroreducens</name>
    <dbReference type="NCBI Taxonomy" id="683354"/>
    <lineage>
        <taxon>Bacteria</taxon>
        <taxon>Pseudomonadati</taxon>
        <taxon>Pseudomonadota</taxon>
        <taxon>Betaproteobacteria</taxon>
        <taxon>Burkholderiales</taxon>
        <taxon>Alcaligenaceae</taxon>
        <taxon>Candidimonas</taxon>
    </lineage>
</organism>
<protein>
    <submittedName>
        <fullName evidence="2">Uncharacterized protein</fullName>
    </submittedName>
</protein>
<comment type="caution">
    <text evidence="2">The sequence shown here is derived from an EMBL/GenBank/DDBJ whole genome shotgun (WGS) entry which is preliminary data.</text>
</comment>
<reference evidence="3" key="1">
    <citation type="submission" date="2017-06" db="EMBL/GenBank/DDBJ databases">
        <title>Herbaspirillum phytohormonus sp. nov., isolated from the root nodule of Robinia pseudoacacia in lead-zinc mine.</title>
        <authorList>
            <person name="Fan M."/>
            <person name="Lin Y."/>
        </authorList>
    </citation>
    <scope>NUCLEOTIDE SEQUENCE [LARGE SCALE GENOMIC DNA]</scope>
    <source>
        <strain evidence="3">SC-089</strain>
    </source>
</reference>
<gene>
    <name evidence="2" type="ORF">CEY11_14345</name>
</gene>
<sequence length="61" mass="6890">MPGRILSEDVTRSRRPSRSFERRGADRFPVLCGKGLRPLIRSRAGRARKPVRGARRGAFQA</sequence>
<feature type="region of interest" description="Disordered" evidence="1">
    <location>
        <begin position="1"/>
        <end position="24"/>
    </location>
</feature>